<feature type="transmembrane region" description="Helical" evidence="1">
    <location>
        <begin position="52"/>
        <end position="73"/>
    </location>
</feature>
<accession>A0A934R367</accession>
<keyword evidence="1" id="KW-0472">Membrane</keyword>
<dbReference type="Pfam" id="PF04367">
    <property type="entry name" value="DUF502"/>
    <property type="match status" value="1"/>
</dbReference>
<evidence type="ECO:0000313" key="2">
    <source>
        <dbReference type="EMBL" id="MBK1816191.1"/>
    </source>
</evidence>
<dbReference type="Proteomes" id="UP000600139">
    <property type="component" value="Unassembled WGS sequence"/>
</dbReference>
<dbReference type="InterPro" id="IPR007462">
    <property type="entry name" value="COV1-like"/>
</dbReference>
<evidence type="ECO:0000313" key="3">
    <source>
        <dbReference type="Proteomes" id="UP000600139"/>
    </source>
</evidence>
<dbReference type="EMBL" id="JAENIK010000011">
    <property type="protein sequence ID" value="MBK1816191.1"/>
    <property type="molecule type" value="Genomic_DNA"/>
</dbReference>
<keyword evidence="3" id="KW-1185">Reference proteome</keyword>
<dbReference type="AlphaFoldDB" id="A0A934R367"/>
<evidence type="ECO:0000256" key="1">
    <source>
        <dbReference type="SAM" id="Phobius"/>
    </source>
</evidence>
<protein>
    <submittedName>
        <fullName evidence="2">DUF502 domain-containing protein</fullName>
    </submittedName>
</protein>
<keyword evidence="1" id="KW-0812">Transmembrane</keyword>
<name>A0A934R367_9BACT</name>
<proteinExistence type="predicted"/>
<dbReference type="RefSeq" id="WP_200351143.1">
    <property type="nucleotide sequence ID" value="NZ_BAABHZ010000006.1"/>
</dbReference>
<comment type="caution">
    <text evidence="2">The sequence shown here is derived from an EMBL/GenBank/DDBJ whole genome shotgun (WGS) entry which is preliminary data.</text>
</comment>
<organism evidence="2 3">
    <name type="scientific">Luteolibacter yonseiensis</name>
    <dbReference type="NCBI Taxonomy" id="1144680"/>
    <lineage>
        <taxon>Bacteria</taxon>
        <taxon>Pseudomonadati</taxon>
        <taxon>Verrucomicrobiota</taxon>
        <taxon>Verrucomicrobiia</taxon>
        <taxon>Verrucomicrobiales</taxon>
        <taxon>Verrucomicrobiaceae</taxon>
        <taxon>Luteolibacter</taxon>
    </lineage>
</organism>
<gene>
    <name evidence="2" type="ORF">JIN84_11260</name>
</gene>
<feature type="transmembrane region" description="Helical" evidence="1">
    <location>
        <begin position="12"/>
        <end position="32"/>
    </location>
</feature>
<reference evidence="2" key="1">
    <citation type="submission" date="2021-01" db="EMBL/GenBank/DDBJ databases">
        <title>Modified the classification status of verrucomicrobia.</title>
        <authorList>
            <person name="Feng X."/>
        </authorList>
    </citation>
    <scope>NUCLEOTIDE SEQUENCE</scope>
    <source>
        <strain evidence="2">JCM 18052</strain>
    </source>
</reference>
<keyword evidence="1" id="KW-1133">Transmembrane helix</keyword>
<sequence length="199" mass="21298">MRGILSLLKTTLLGGALVVLPAWLATLLFIKAVSQLAIVVKPVSAHLPESVIHPDVVATLLMLLVCFAVGLLVRTRFGKDLRTIIENRVFEKIPGYTLFRGVALQMGDLEKNQGFKPALVEIEDALAPCFIVEEHAGDLLTVFIPSAPTPAAGTILIVAGSRVHPVAVPVTSLFKCVTKWGTGSAELLAMMEPEPEAAR</sequence>